<sequence>MTPSLLAAWSATSVLVSIALAASLLPAVRSWHRVGLGGVWGLAVLGLVTSLVVTWSTLTVSEDDLHDAADLAADALTGTPGEVSQQRLMAEVSAVLGHRVHADRVASTASETAYEVTPSGEESPTVCVRVQVSAGTASDLQSSTLLVDRGACS</sequence>
<gene>
    <name evidence="2" type="ORF">EXE58_09885</name>
</gene>
<organism evidence="2 3">
    <name type="scientific">Nocardioides seonyuensis</name>
    <dbReference type="NCBI Taxonomy" id="2518371"/>
    <lineage>
        <taxon>Bacteria</taxon>
        <taxon>Bacillati</taxon>
        <taxon>Actinomycetota</taxon>
        <taxon>Actinomycetes</taxon>
        <taxon>Propionibacteriales</taxon>
        <taxon>Nocardioidaceae</taxon>
        <taxon>Nocardioides</taxon>
    </lineage>
</organism>
<feature type="transmembrane region" description="Helical" evidence="1">
    <location>
        <begin position="37"/>
        <end position="58"/>
    </location>
</feature>
<dbReference type="KEGG" id="nsn:EXE58_09885"/>
<keyword evidence="1" id="KW-0472">Membrane</keyword>
<evidence type="ECO:0000313" key="2">
    <source>
        <dbReference type="EMBL" id="QBX55732.1"/>
    </source>
</evidence>
<dbReference type="Proteomes" id="UP000294853">
    <property type="component" value="Chromosome"/>
</dbReference>
<evidence type="ECO:0000256" key="1">
    <source>
        <dbReference type="SAM" id="Phobius"/>
    </source>
</evidence>
<dbReference type="AlphaFoldDB" id="A0A4V1BMA9"/>
<keyword evidence="1" id="KW-0812">Transmembrane</keyword>
<evidence type="ECO:0000313" key="3">
    <source>
        <dbReference type="Proteomes" id="UP000294853"/>
    </source>
</evidence>
<name>A0A4V1BMA9_9ACTN</name>
<dbReference type="RefSeq" id="WP_135267723.1">
    <property type="nucleotide sequence ID" value="NZ_CP038436.1"/>
</dbReference>
<protein>
    <submittedName>
        <fullName evidence="2">Uncharacterized protein</fullName>
    </submittedName>
</protein>
<dbReference type="EMBL" id="CP038436">
    <property type="protein sequence ID" value="QBX55732.1"/>
    <property type="molecule type" value="Genomic_DNA"/>
</dbReference>
<keyword evidence="3" id="KW-1185">Reference proteome</keyword>
<reference evidence="2 3" key="1">
    <citation type="submission" date="2019-03" db="EMBL/GenBank/DDBJ databases">
        <title>Three New Species of Nocardioides, Nocardioides euryhalodurans sp. nov., Nocardioides seonyuensis sp. nov. and Nocardioides eburneoflavus sp. nov. Iolated from Soil.</title>
        <authorList>
            <person name="Roh S.G."/>
            <person name="Lee C."/>
            <person name="Kim M.-K."/>
            <person name="Kim S.B."/>
        </authorList>
    </citation>
    <scope>NUCLEOTIDE SEQUENCE [LARGE SCALE GENOMIC DNA]</scope>
    <source>
        <strain evidence="2 3">MMS17-SY207-3</strain>
    </source>
</reference>
<proteinExistence type="predicted"/>
<keyword evidence="1" id="KW-1133">Transmembrane helix</keyword>
<accession>A0A4V1BMA9</accession>